<comment type="caution">
    <text evidence="1">The sequence shown here is derived from an EMBL/GenBank/DDBJ whole genome shotgun (WGS) entry which is preliminary data.</text>
</comment>
<dbReference type="Proteomes" id="UP001152320">
    <property type="component" value="Chromosome 13"/>
</dbReference>
<organism evidence="1 2">
    <name type="scientific">Holothuria leucospilota</name>
    <name type="common">Black long sea cucumber</name>
    <name type="synonym">Mertensiothuria leucospilota</name>
    <dbReference type="NCBI Taxonomy" id="206669"/>
    <lineage>
        <taxon>Eukaryota</taxon>
        <taxon>Metazoa</taxon>
        <taxon>Echinodermata</taxon>
        <taxon>Eleutherozoa</taxon>
        <taxon>Echinozoa</taxon>
        <taxon>Holothuroidea</taxon>
        <taxon>Aspidochirotacea</taxon>
        <taxon>Aspidochirotida</taxon>
        <taxon>Holothuriidae</taxon>
        <taxon>Holothuria</taxon>
    </lineage>
</organism>
<protein>
    <submittedName>
        <fullName evidence="1">Uncharacterized protein</fullName>
    </submittedName>
</protein>
<reference evidence="1" key="1">
    <citation type="submission" date="2021-10" db="EMBL/GenBank/DDBJ databases">
        <title>Tropical sea cucumber genome reveals ecological adaptation and Cuvierian tubules defense mechanism.</title>
        <authorList>
            <person name="Chen T."/>
        </authorList>
    </citation>
    <scope>NUCLEOTIDE SEQUENCE</scope>
    <source>
        <strain evidence="1">Nanhai2018</strain>
        <tissue evidence="1">Muscle</tissue>
    </source>
</reference>
<gene>
    <name evidence="1" type="ORF">HOLleu_26643</name>
</gene>
<keyword evidence="2" id="KW-1185">Reference proteome</keyword>
<sequence>MIETGDVDVRVWRPDSSPLPVPPDPLPYFGPPKFLDRPSEQIRLNVGDCYEFTPRMKGERPITIKFEQENLYGGRGQWRLITSFQLDSSQLGFTLKLLVKDKHAGILNLRYIASNSKPGAVIWEQKLIVNQRCVGG</sequence>
<dbReference type="EMBL" id="JAIZAY010000013">
    <property type="protein sequence ID" value="KAJ8030278.1"/>
    <property type="molecule type" value="Genomic_DNA"/>
</dbReference>
<evidence type="ECO:0000313" key="2">
    <source>
        <dbReference type="Proteomes" id="UP001152320"/>
    </source>
</evidence>
<proteinExistence type="predicted"/>
<name>A0A9Q1BPE5_HOLLE</name>
<dbReference type="OrthoDB" id="10548650at2759"/>
<evidence type="ECO:0000313" key="1">
    <source>
        <dbReference type="EMBL" id="KAJ8030278.1"/>
    </source>
</evidence>
<accession>A0A9Q1BPE5</accession>
<dbReference type="AlphaFoldDB" id="A0A9Q1BPE5"/>